<dbReference type="Pfam" id="PF01451">
    <property type="entry name" value="LMWPc"/>
    <property type="match status" value="1"/>
</dbReference>
<dbReference type="PRINTS" id="PR00719">
    <property type="entry name" value="LMWPTPASE"/>
</dbReference>
<dbReference type="InterPro" id="IPR017867">
    <property type="entry name" value="Tyr_phospatase_low_mol_wt"/>
</dbReference>
<comment type="similarity">
    <text evidence="1">Belongs to the low molecular weight phosphotyrosine protein phosphatase family.</text>
</comment>
<dbReference type="Gene3D" id="3.40.50.2300">
    <property type="match status" value="1"/>
</dbReference>
<dbReference type="PANTHER" id="PTHR11717:SF31">
    <property type="entry name" value="LOW MOLECULAR WEIGHT PROTEIN-TYROSINE-PHOSPHATASE ETP-RELATED"/>
    <property type="match status" value="1"/>
</dbReference>
<proteinExistence type="inferred from homology"/>
<reference evidence="6 7" key="1">
    <citation type="submission" date="2016-01" db="EMBL/GenBank/DDBJ databases">
        <title>The new phylogeny of the genus Mycobacterium.</title>
        <authorList>
            <person name="Tarcisio F."/>
            <person name="Conor M."/>
            <person name="Antonella G."/>
            <person name="Elisabetta G."/>
            <person name="Giulia F.S."/>
            <person name="Sara T."/>
            <person name="Anna F."/>
            <person name="Clotilde B."/>
            <person name="Roberto B."/>
            <person name="Veronica D.S."/>
            <person name="Fabio R."/>
            <person name="Monica P."/>
            <person name="Olivier J."/>
            <person name="Enrico T."/>
            <person name="Nicola S."/>
        </authorList>
    </citation>
    <scope>NUCLEOTIDE SEQUENCE [LARGE SCALE GENOMIC DNA]</scope>
    <source>
        <strain evidence="6 7">DSM 44339</strain>
    </source>
</reference>
<sequence length="171" mass="18542">MHVLFVCTGNICRSPTAERLATMHSAQPPIEDFRASSAGTRAVVGHPMHPDAAAVLESLRGDSSQFAARKVTRRLIAEADLVVTMTRAHRDAVLELAPRQLHRTFTLHEVARLVNDCGATTVENLAALRPRLAAHDIPDVPDPIGQSPDFHAMVGRQIANLIPAVLKLRTA</sequence>
<name>A0A1X1TAW0_9MYCO</name>
<evidence type="ECO:0000259" key="5">
    <source>
        <dbReference type="SMART" id="SM00226"/>
    </source>
</evidence>
<feature type="active site" description="Nucleophile" evidence="4">
    <location>
        <position position="13"/>
    </location>
</feature>
<dbReference type="OrthoDB" id="9784339at2"/>
<keyword evidence="3" id="KW-0904">Protein phosphatase</keyword>
<evidence type="ECO:0000313" key="7">
    <source>
        <dbReference type="Proteomes" id="UP000193564"/>
    </source>
</evidence>
<evidence type="ECO:0000256" key="3">
    <source>
        <dbReference type="ARBA" id="ARBA00022912"/>
    </source>
</evidence>
<dbReference type="InterPro" id="IPR036196">
    <property type="entry name" value="Ptyr_pPase_sf"/>
</dbReference>
<dbReference type="SUPFAM" id="SSF52788">
    <property type="entry name" value="Phosphotyrosine protein phosphatases I"/>
    <property type="match status" value="1"/>
</dbReference>
<dbReference type="GO" id="GO:0004725">
    <property type="term" value="F:protein tyrosine phosphatase activity"/>
    <property type="evidence" value="ECO:0007669"/>
    <property type="project" value="InterPro"/>
</dbReference>
<feature type="active site" description="Nucleophile" evidence="4">
    <location>
        <position position="7"/>
    </location>
</feature>
<organism evidence="6 7">
    <name type="scientific">Mycolicibacterium doricum</name>
    <dbReference type="NCBI Taxonomy" id="126673"/>
    <lineage>
        <taxon>Bacteria</taxon>
        <taxon>Bacillati</taxon>
        <taxon>Actinomycetota</taxon>
        <taxon>Actinomycetes</taxon>
        <taxon>Mycobacteriales</taxon>
        <taxon>Mycobacteriaceae</taxon>
        <taxon>Mycolicibacterium</taxon>
    </lineage>
</organism>
<dbReference type="InterPro" id="IPR023485">
    <property type="entry name" value="Ptyr_pPase"/>
</dbReference>
<dbReference type="EMBL" id="LQOS01000025">
    <property type="protein sequence ID" value="ORV41625.1"/>
    <property type="molecule type" value="Genomic_DNA"/>
</dbReference>
<dbReference type="STRING" id="126673.AWC01_09420"/>
<evidence type="ECO:0000256" key="2">
    <source>
        <dbReference type="ARBA" id="ARBA00022801"/>
    </source>
</evidence>
<evidence type="ECO:0000256" key="1">
    <source>
        <dbReference type="ARBA" id="ARBA00011063"/>
    </source>
</evidence>
<dbReference type="InterPro" id="IPR050438">
    <property type="entry name" value="LMW_PTPase"/>
</dbReference>
<dbReference type="AlphaFoldDB" id="A0A1X1TAW0"/>
<dbReference type="SMART" id="SM00226">
    <property type="entry name" value="LMWPc"/>
    <property type="match status" value="1"/>
</dbReference>
<keyword evidence="7" id="KW-1185">Reference proteome</keyword>
<protein>
    <submittedName>
        <fullName evidence="6">Protein tyrosine phosphatase</fullName>
    </submittedName>
</protein>
<comment type="caution">
    <text evidence="6">The sequence shown here is derived from an EMBL/GenBank/DDBJ whole genome shotgun (WGS) entry which is preliminary data.</text>
</comment>
<keyword evidence="2" id="KW-0378">Hydrolase</keyword>
<evidence type="ECO:0000313" key="6">
    <source>
        <dbReference type="EMBL" id="ORV41625.1"/>
    </source>
</evidence>
<dbReference type="Proteomes" id="UP000193564">
    <property type="component" value="Unassembled WGS sequence"/>
</dbReference>
<accession>A0A1X1TAW0</accession>
<dbReference type="PANTHER" id="PTHR11717">
    <property type="entry name" value="LOW MOLECULAR WEIGHT PROTEIN TYROSINE PHOSPHATASE"/>
    <property type="match status" value="1"/>
</dbReference>
<feature type="domain" description="Phosphotyrosine protein phosphatase I" evidence="5">
    <location>
        <begin position="1"/>
        <end position="168"/>
    </location>
</feature>
<evidence type="ECO:0000256" key="4">
    <source>
        <dbReference type="PIRSR" id="PIRSR617867-1"/>
    </source>
</evidence>
<gene>
    <name evidence="6" type="ORF">AWC01_09420</name>
</gene>